<proteinExistence type="predicted"/>
<dbReference type="AlphaFoldDB" id="A0A5C6N171"/>
<feature type="region of interest" description="Disordered" evidence="1">
    <location>
        <begin position="152"/>
        <end position="180"/>
    </location>
</feature>
<dbReference type="Proteomes" id="UP000324091">
    <property type="component" value="Chromosome 5"/>
</dbReference>
<keyword evidence="3" id="KW-1185">Reference proteome</keyword>
<evidence type="ECO:0000313" key="2">
    <source>
        <dbReference type="EMBL" id="TWW61324.1"/>
    </source>
</evidence>
<reference evidence="2 3" key="1">
    <citation type="submission" date="2019-04" db="EMBL/GenBank/DDBJ databases">
        <title>Chromosome genome assembly for Takifugu flavidus.</title>
        <authorList>
            <person name="Xiao S."/>
        </authorList>
    </citation>
    <scope>NUCLEOTIDE SEQUENCE [LARGE SCALE GENOMIC DNA]</scope>
    <source>
        <strain evidence="2">HTHZ2018</strain>
        <tissue evidence="2">Muscle</tissue>
    </source>
</reference>
<feature type="compositionally biased region" description="Basic and acidic residues" evidence="1">
    <location>
        <begin position="163"/>
        <end position="180"/>
    </location>
</feature>
<accession>A0A5C6N171</accession>
<comment type="caution">
    <text evidence="2">The sequence shown here is derived from an EMBL/GenBank/DDBJ whole genome shotgun (WGS) entry which is preliminary data.</text>
</comment>
<sequence length="180" mass="18605">MSPLSCCPGPPAPLVLLSRPSCPPRPTVLAHLSTSSCCPGPPVPLVLLSRPSCPPRPAVPASCPPRPAVAAHLSPSSYCPGPPAPLVLLSRPSCPPRPAVPPVCKLFSPCLTCVLLDQVLKGCRTLAMTVCSLGHIPGGHITNHLYSWVDPQGRSVSPPPDPEEAKPVHGASVDERTVGT</sequence>
<evidence type="ECO:0000256" key="1">
    <source>
        <dbReference type="SAM" id="MobiDB-lite"/>
    </source>
</evidence>
<name>A0A5C6N171_9TELE</name>
<gene>
    <name evidence="2" type="ORF">D4764_05G0014140</name>
</gene>
<protein>
    <submittedName>
        <fullName evidence="2">Whirlin</fullName>
    </submittedName>
</protein>
<evidence type="ECO:0000313" key="3">
    <source>
        <dbReference type="Proteomes" id="UP000324091"/>
    </source>
</evidence>
<dbReference type="EMBL" id="RHFK02000018">
    <property type="protein sequence ID" value="TWW61324.1"/>
    <property type="molecule type" value="Genomic_DNA"/>
</dbReference>
<organism evidence="2 3">
    <name type="scientific">Takifugu flavidus</name>
    <name type="common">sansaifugu</name>
    <dbReference type="NCBI Taxonomy" id="433684"/>
    <lineage>
        <taxon>Eukaryota</taxon>
        <taxon>Metazoa</taxon>
        <taxon>Chordata</taxon>
        <taxon>Craniata</taxon>
        <taxon>Vertebrata</taxon>
        <taxon>Euteleostomi</taxon>
        <taxon>Actinopterygii</taxon>
        <taxon>Neopterygii</taxon>
        <taxon>Teleostei</taxon>
        <taxon>Neoteleostei</taxon>
        <taxon>Acanthomorphata</taxon>
        <taxon>Eupercaria</taxon>
        <taxon>Tetraodontiformes</taxon>
        <taxon>Tetradontoidea</taxon>
        <taxon>Tetraodontidae</taxon>
        <taxon>Takifugu</taxon>
    </lineage>
</organism>